<dbReference type="AlphaFoldDB" id="A0A078R6J0"/>
<evidence type="ECO:0000313" key="2">
    <source>
        <dbReference type="Proteomes" id="UP000028134"/>
    </source>
</evidence>
<dbReference type="Proteomes" id="UP000028134">
    <property type="component" value="Unassembled WGS sequence"/>
</dbReference>
<accession>A0A078R6J0</accession>
<dbReference type="EMBL" id="JNHI01000010">
    <property type="protein sequence ID" value="KDS31038.1"/>
    <property type="molecule type" value="Genomic_DNA"/>
</dbReference>
<comment type="caution">
    <text evidence="1">The sequence shown here is derived from an EMBL/GenBank/DDBJ whole genome shotgun (WGS) entry which is preliminary data.</text>
</comment>
<protein>
    <submittedName>
        <fullName evidence="1">Uncharacterized protein</fullName>
    </submittedName>
</protein>
<proteinExistence type="predicted"/>
<evidence type="ECO:0000313" key="1">
    <source>
        <dbReference type="EMBL" id="KDS31038.1"/>
    </source>
</evidence>
<reference evidence="1 2" key="1">
    <citation type="submission" date="2014-04" db="EMBL/GenBank/DDBJ databases">
        <authorList>
            <person name="Sears C."/>
            <person name="Carroll K."/>
            <person name="Sack B.R."/>
            <person name="Qadri F."/>
            <person name="Myers L.L."/>
            <person name="Chung G.-T."/>
            <person name="Escheverria P."/>
            <person name="Fraser C.M."/>
            <person name="Sadzewicz L."/>
            <person name="Shefchek K.A."/>
            <person name="Tallon L."/>
            <person name="Das S.P."/>
            <person name="Daugherty S."/>
            <person name="Mongodin E.F."/>
        </authorList>
    </citation>
    <scope>NUCLEOTIDE SEQUENCE [LARGE SCALE GENOMIC DNA]</scope>
    <source>
        <strain evidence="2">3775 SL(B) 10 (iv)</strain>
    </source>
</reference>
<organism evidence="1 2">
    <name type="scientific">Phocaeicola vulgatus str. 3775 SL</name>
    <name type="common">B</name>
    <name type="synonym">iv</name>
    <dbReference type="NCBI Taxonomy" id="1339350"/>
    <lineage>
        <taxon>Bacteria</taxon>
        <taxon>Pseudomonadati</taxon>
        <taxon>Bacteroidota</taxon>
        <taxon>Bacteroidia</taxon>
        <taxon>Bacteroidales</taxon>
        <taxon>Bacteroidaceae</taxon>
        <taxon>Phocaeicola</taxon>
    </lineage>
</organism>
<name>A0A078R6J0_PHOVU</name>
<sequence>MHAIDKNAISLKKGKKYLVLVTYLLENFEIQQNTIIFVLQKECGSVQLVDNQ</sequence>
<gene>
    <name evidence="1" type="ORF">M097_2236</name>
</gene>